<dbReference type="Pfam" id="PF03466">
    <property type="entry name" value="LysR_substrate"/>
    <property type="match status" value="1"/>
</dbReference>
<dbReference type="Proteomes" id="UP000228930">
    <property type="component" value="Unassembled WGS sequence"/>
</dbReference>
<organism evidence="2 3">
    <name type="scientific">Bradyrhizobium nitroreducens</name>
    <dbReference type="NCBI Taxonomy" id="709803"/>
    <lineage>
        <taxon>Bacteria</taxon>
        <taxon>Pseudomonadati</taxon>
        <taxon>Pseudomonadota</taxon>
        <taxon>Alphaproteobacteria</taxon>
        <taxon>Hyphomicrobiales</taxon>
        <taxon>Nitrobacteraceae</taxon>
        <taxon>Bradyrhizobium</taxon>
    </lineage>
</organism>
<dbReference type="SUPFAM" id="SSF53850">
    <property type="entry name" value="Periplasmic binding protein-like II"/>
    <property type="match status" value="1"/>
</dbReference>
<protein>
    <recommendedName>
        <fullName evidence="1">LysR substrate-binding domain-containing protein</fullName>
    </recommendedName>
</protein>
<evidence type="ECO:0000313" key="3">
    <source>
        <dbReference type="Proteomes" id="UP000228930"/>
    </source>
</evidence>
<reference evidence="2 3" key="1">
    <citation type="submission" date="2015-06" db="EMBL/GenBank/DDBJ databases">
        <title>Comparative genome analysis of nirS-carrying Bradyrhizobium sp. strains.</title>
        <authorList>
            <person name="Ishii S."/>
            <person name="Jang J."/>
            <person name="Nishizawa T."/>
            <person name="Senoo K."/>
        </authorList>
    </citation>
    <scope>NUCLEOTIDE SEQUENCE [LARGE SCALE GENOMIC DNA]</scope>
    <source>
        <strain evidence="2 3">TSA1</strain>
    </source>
</reference>
<comment type="caution">
    <text evidence="2">The sequence shown here is derived from an EMBL/GenBank/DDBJ whole genome shotgun (WGS) entry which is preliminary data.</text>
</comment>
<gene>
    <name evidence="2" type="ORF">TSA1_21490</name>
</gene>
<dbReference type="EMBL" id="LFJC01000003">
    <property type="protein sequence ID" value="PIT03042.1"/>
    <property type="molecule type" value="Genomic_DNA"/>
</dbReference>
<dbReference type="InterPro" id="IPR005119">
    <property type="entry name" value="LysR_subst-bd"/>
</dbReference>
<evidence type="ECO:0000313" key="2">
    <source>
        <dbReference type="EMBL" id="PIT03042.1"/>
    </source>
</evidence>
<feature type="domain" description="LysR substrate-binding" evidence="1">
    <location>
        <begin position="2"/>
        <end position="70"/>
    </location>
</feature>
<proteinExistence type="predicted"/>
<name>A0A2M6UEK5_9BRAD</name>
<dbReference type="Gene3D" id="3.40.190.290">
    <property type="match status" value="1"/>
</dbReference>
<sequence>MVESTPSAIALASDNVGAAILLAAMNATSVATGLVEVPLVDRVLYRTIALVRRRNDTLSPAASALYGAIKIRLSSGRR</sequence>
<evidence type="ECO:0000259" key="1">
    <source>
        <dbReference type="Pfam" id="PF03466"/>
    </source>
</evidence>
<dbReference type="AlphaFoldDB" id="A0A2M6UEK5"/>
<keyword evidence="3" id="KW-1185">Reference proteome</keyword>
<accession>A0A2M6UEK5</accession>